<reference evidence="1 2" key="1">
    <citation type="submission" date="2018-11" db="EMBL/GenBank/DDBJ databases">
        <title>Genome sequencing of Lautropia sp. KCOM 2505 (= ChDC F240).</title>
        <authorList>
            <person name="Kook J.-K."/>
            <person name="Park S.-N."/>
            <person name="Lim Y.K."/>
        </authorList>
    </citation>
    <scope>NUCLEOTIDE SEQUENCE [LARGE SCALE GENOMIC DNA]</scope>
    <source>
        <strain evidence="1 2">KCOM 2505</strain>
    </source>
</reference>
<name>A0A426FTG5_9BURK</name>
<dbReference type="EMBL" id="RRUE01000001">
    <property type="protein sequence ID" value="RRN45966.1"/>
    <property type="molecule type" value="Genomic_DNA"/>
</dbReference>
<gene>
    <name evidence="1" type="ORF">EHV23_07720</name>
</gene>
<organism evidence="1 2">
    <name type="scientific">Lautropia dentalis</name>
    <dbReference type="NCBI Taxonomy" id="2490857"/>
    <lineage>
        <taxon>Bacteria</taxon>
        <taxon>Pseudomonadati</taxon>
        <taxon>Pseudomonadota</taxon>
        <taxon>Betaproteobacteria</taxon>
        <taxon>Burkholderiales</taxon>
        <taxon>Burkholderiaceae</taxon>
        <taxon>Lautropia</taxon>
    </lineage>
</organism>
<keyword evidence="2" id="KW-1185">Reference proteome</keyword>
<evidence type="ECO:0008006" key="3">
    <source>
        <dbReference type="Google" id="ProtNLM"/>
    </source>
</evidence>
<protein>
    <recommendedName>
        <fullName evidence="3">DUF4351 domain-containing protein</fullName>
    </recommendedName>
</protein>
<evidence type="ECO:0000313" key="2">
    <source>
        <dbReference type="Proteomes" id="UP000270261"/>
    </source>
</evidence>
<dbReference type="Proteomes" id="UP000270261">
    <property type="component" value="Unassembled WGS sequence"/>
</dbReference>
<dbReference type="PANTHER" id="PTHR34613">
    <property type="entry name" value="SLL0800 PROTEIN"/>
    <property type="match status" value="1"/>
</dbReference>
<comment type="caution">
    <text evidence="1">The sequence shown here is derived from an EMBL/GenBank/DDBJ whole genome shotgun (WGS) entry which is preliminary data.</text>
</comment>
<dbReference type="RefSeq" id="WP_125095392.1">
    <property type="nucleotide sequence ID" value="NZ_RRUE01000001.1"/>
</dbReference>
<accession>A0A426FTG5</accession>
<dbReference type="AlphaFoldDB" id="A0A426FTG5"/>
<evidence type="ECO:0000313" key="1">
    <source>
        <dbReference type="EMBL" id="RRN45966.1"/>
    </source>
</evidence>
<dbReference type="PANTHER" id="PTHR34613:SF1">
    <property type="entry name" value="SLL6017 PROTEIN"/>
    <property type="match status" value="1"/>
</dbReference>
<dbReference type="OrthoDB" id="932587at2"/>
<proteinExistence type="predicted"/>
<sequence length="103" mass="12014">MSPTWALQHHPAGNLLYKELYAEESKQMMAMKERFVREGRQQGQEEGRLDGRQQTLMELLAERFGPLDAAVSQRVTTASLDELRHWTRQILTARTLDDVFRLQ</sequence>